<evidence type="ECO:0000256" key="3">
    <source>
        <dbReference type="ARBA" id="ARBA00022679"/>
    </source>
</evidence>
<proteinExistence type="inferred from homology"/>
<dbReference type="InterPro" id="IPR029063">
    <property type="entry name" value="SAM-dependent_MTases_sf"/>
</dbReference>
<evidence type="ECO:0000313" key="7">
    <source>
        <dbReference type="EMBL" id="MEY8018917.1"/>
    </source>
</evidence>
<dbReference type="EMBL" id="JBGEDP010000002">
    <property type="protein sequence ID" value="MEY8018917.1"/>
    <property type="molecule type" value="Genomic_DNA"/>
</dbReference>
<feature type="domain" description="DNA methylase N-4/N-6" evidence="5">
    <location>
        <begin position="116"/>
        <end position="426"/>
    </location>
</feature>
<evidence type="ECO:0000313" key="8">
    <source>
        <dbReference type="Proteomes" id="UP001564760"/>
    </source>
</evidence>
<dbReference type="InterPro" id="IPR002052">
    <property type="entry name" value="DNA_methylase_N6_adenine_CS"/>
</dbReference>
<evidence type="ECO:0000313" key="6">
    <source>
        <dbReference type="EMBL" id="MEY8017691.1"/>
    </source>
</evidence>
<protein>
    <submittedName>
        <fullName evidence="6">Site-specific DNA-methyltransferase</fullName>
        <ecNumber evidence="6">2.1.1.-</ecNumber>
    </submittedName>
</protein>
<name>A0ABV4C569_9MYCO</name>
<dbReference type="SUPFAM" id="SSF53335">
    <property type="entry name" value="S-adenosyl-L-methionine-dependent methyltransferases"/>
    <property type="match status" value="1"/>
</dbReference>
<evidence type="ECO:0000256" key="1">
    <source>
        <dbReference type="ARBA" id="ARBA00006594"/>
    </source>
</evidence>
<dbReference type="PIRSF" id="PIRSF015855">
    <property type="entry name" value="TypeIII_Mtase_mKpnI"/>
    <property type="match status" value="1"/>
</dbReference>
<dbReference type="RefSeq" id="WP_369739991.1">
    <property type="nucleotide sequence ID" value="NZ_JBGEDP010000001.1"/>
</dbReference>
<dbReference type="Proteomes" id="UP001564760">
    <property type="component" value="Unassembled WGS sequence"/>
</dbReference>
<keyword evidence="4" id="KW-0949">S-adenosyl-L-methionine</keyword>
<evidence type="ECO:0000256" key="4">
    <source>
        <dbReference type="ARBA" id="ARBA00022691"/>
    </source>
</evidence>
<reference evidence="6 8" key="1">
    <citation type="submission" date="2024-08" db="EMBL/GenBank/DDBJ databases">
        <title>Mycobacterium servetensis sp. nov., a novel rapid-growing mycobacterial species recovered from a human patient in Zaragoza, Spain.</title>
        <authorList>
            <person name="Tristancho-Baro A.I."/>
            <person name="Buenestado-Serrano S."/>
            <person name="Garcia De Viedma D."/>
            <person name="Milagro-Beamonte A."/>
            <person name="Burillo N."/>
            <person name="Sanz S."/>
            <person name="Lopez-Calleja A.I."/>
            <person name="Penas-Utrilla D."/>
            <person name="Guardingo M."/>
            <person name="Garcia M.J."/>
            <person name="Vinuelas-Bayon J."/>
        </authorList>
    </citation>
    <scope>NUCLEOTIDE SEQUENCE [LARGE SCALE GENOMIC DNA]</scope>
    <source>
        <strain evidence="6">12766410_HUMS</strain>
        <strain evidence="8">HUMS_12744610</strain>
    </source>
</reference>
<dbReference type="Gene3D" id="3.40.50.150">
    <property type="entry name" value="Vaccinia Virus protein VP39"/>
    <property type="match status" value="1"/>
</dbReference>
<evidence type="ECO:0000256" key="2">
    <source>
        <dbReference type="ARBA" id="ARBA00022603"/>
    </source>
</evidence>
<dbReference type="Pfam" id="PF01555">
    <property type="entry name" value="N6_N4_Mtase"/>
    <property type="match status" value="1"/>
</dbReference>
<dbReference type="EMBL" id="JBGEDP010000001">
    <property type="protein sequence ID" value="MEY8017691.1"/>
    <property type="molecule type" value="Genomic_DNA"/>
</dbReference>
<organism evidence="6 8">
    <name type="scientific">Mycobacterium servetii</name>
    <dbReference type="NCBI Taxonomy" id="3237418"/>
    <lineage>
        <taxon>Bacteria</taxon>
        <taxon>Bacillati</taxon>
        <taxon>Actinomycetota</taxon>
        <taxon>Actinomycetes</taxon>
        <taxon>Mycobacteriales</taxon>
        <taxon>Mycobacteriaceae</taxon>
        <taxon>Mycobacterium</taxon>
    </lineage>
</organism>
<accession>A0ABV4C569</accession>
<sequence>MTSPDLTEANIEKLAELFPNVITETLDADGNPKKAIDFDLLRQELSDHVVEGPQERYRLDWPGKREAAFAANAPIAKTLRPVREESVDFDTTKNLFIEGDNLDALKLLQESYLGKVKVLFADPPYNTGTDLVYHDSFAVSPPTYLAQSGFVDTSGARLVANLSTNGRFHSDWLSMIYPRIRLARNLLTDDGVMFLTIGDQEGANLRIVMDEVFGAKNFVATIIWQSRTSISDDQEISANHNYILVYARNRELLTFWGEPLRADEYSNTDSDPRGPWKLVPLDANKPGGDTHYEVVNPATGQGFWPPAGRSWAINRVSMQQLMEDGRVKFGLRGDSAPKRKLFLNERVERGDTRTPSSILLDAGTTKDGSEEVAKMLGSKRIFDYPKPVALLKRLIRYGSTGARDCLVLDFFAGSGTTAEAVMRLNADDGGSRRFAVVQFPEKVAPESAAGKAGFGSISEIARQRIRKAGTEVKDRAGLTAPDIDCGFRTFKVDTTSMADVLRAPDETGQQALTELESSVKPGRSAEDLLFQVLLDWGLELTMPIVVEKHECYDVFVVEDGALIACFDSAVSPELVRTIAKREPLRAVFRDAGFASDDARINAEQIFREISPATDVKAI</sequence>
<dbReference type="GO" id="GO:0008168">
    <property type="term" value="F:methyltransferase activity"/>
    <property type="evidence" value="ECO:0007669"/>
    <property type="project" value="UniProtKB-KW"/>
</dbReference>
<dbReference type="GO" id="GO:0032259">
    <property type="term" value="P:methylation"/>
    <property type="evidence" value="ECO:0007669"/>
    <property type="project" value="UniProtKB-KW"/>
</dbReference>
<dbReference type="PRINTS" id="PR00506">
    <property type="entry name" value="D21N6MTFRASE"/>
</dbReference>
<keyword evidence="8" id="KW-1185">Reference proteome</keyword>
<dbReference type="InterPro" id="IPR002295">
    <property type="entry name" value="N4/N6-MTase_EcoPI_Mod-like"/>
</dbReference>
<keyword evidence="2 6" id="KW-0489">Methyltransferase</keyword>
<comment type="similarity">
    <text evidence="1">Belongs to the N(4)/N(6)-methyltransferase family.</text>
</comment>
<dbReference type="InterPro" id="IPR002941">
    <property type="entry name" value="DNA_methylase_N4/N6"/>
</dbReference>
<dbReference type="EC" id="2.1.1.-" evidence="6"/>
<dbReference type="PROSITE" id="PS00092">
    <property type="entry name" value="N6_MTASE"/>
    <property type="match status" value="1"/>
</dbReference>
<keyword evidence="3 6" id="KW-0808">Transferase</keyword>
<evidence type="ECO:0000259" key="5">
    <source>
        <dbReference type="Pfam" id="PF01555"/>
    </source>
</evidence>
<comment type="caution">
    <text evidence="6">The sequence shown here is derived from an EMBL/GenBank/DDBJ whole genome shotgun (WGS) entry which is preliminary data.</text>
</comment>
<gene>
    <name evidence="6" type="ORF">AB8998_23295</name>
    <name evidence="7" type="ORF">AB8998_30165</name>
</gene>